<reference evidence="2" key="1">
    <citation type="submission" date="2021-01" db="EMBL/GenBank/DDBJ databases">
        <authorList>
            <consortium name="Genoscope - CEA"/>
            <person name="William W."/>
        </authorList>
    </citation>
    <scope>NUCLEOTIDE SEQUENCE</scope>
</reference>
<protein>
    <submittedName>
        <fullName evidence="2">(rape) hypothetical protein</fullName>
    </submittedName>
</protein>
<dbReference type="Proteomes" id="UP001295469">
    <property type="component" value="Chromosome C01"/>
</dbReference>
<gene>
    <name evidence="2" type="ORF">DARMORV10_C01P35990.1</name>
</gene>
<accession>A0A816RHB4</accession>
<proteinExistence type="predicted"/>
<keyword evidence="1" id="KW-0812">Transmembrane</keyword>
<dbReference type="AlphaFoldDB" id="A0A816RHB4"/>
<dbReference type="EMBL" id="HG994365">
    <property type="protein sequence ID" value="CAF2075369.1"/>
    <property type="molecule type" value="Genomic_DNA"/>
</dbReference>
<keyword evidence="1" id="KW-0472">Membrane</keyword>
<evidence type="ECO:0000313" key="2">
    <source>
        <dbReference type="EMBL" id="CAF2075369.1"/>
    </source>
</evidence>
<sequence length="104" mass="12444">MASIASKLCSASHWWILAKVKQWFEIWSSRQERMEQEAIIDSLLEINYGGRLRIVRMRYILNLYIMTLFFSQFDISFELIILTLISTYQSLFLIEHSTKQETRC</sequence>
<feature type="transmembrane region" description="Helical" evidence="1">
    <location>
        <begin position="61"/>
        <end position="85"/>
    </location>
</feature>
<keyword evidence="1" id="KW-1133">Transmembrane helix</keyword>
<name>A0A816RHB4_BRANA</name>
<organism evidence="2">
    <name type="scientific">Brassica napus</name>
    <name type="common">Rape</name>
    <dbReference type="NCBI Taxonomy" id="3708"/>
    <lineage>
        <taxon>Eukaryota</taxon>
        <taxon>Viridiplantae</taxon>
        <taxon>Streptophyta</taxon>
        <taxon>Embryophyta</taxon>
        <taxon>Tracheophyta</taxon>
        <taxon>Spermatophyta</taxon>
        <taxon>Magnoliopsida</taxon>
        <taxon>eudicotyledons</taxon>
        <taxon>Gunneridae</taxon>
        <taxon>Pentapetalae</taxon>
        <taxon>rosids</taxon>
        <taxon>malvids</taxon>
        <taxon>Brassicales</taxon>
        <taxon>Brassicaceae</taxon>
        <taxon>Brassiceae</taxon>
        <taxon>Brassica</taxon>
    </lineage>
</organism>
<evidence type="ECO:0000256" key="1">
    <source>
        <dbReference type="SAM" id="Phobius"/>
    </source>
</evidence>